<keyword evidence="1" id="KW-0547">Nucleotide-binding</keyword>
<proteinExistence type="predicted"/>
<dbReference type="SUPFAM" id="SSF52540">
    <property type="entry name" value="P-loop containing nucleoside triphosphate hydrolases"/>
    <property type="match status" value="1"/>
</dbReference>
<reference evidence="4 5" key="1">
    <citation type="submission" date="2019-08" db="EMBL/GenBank/DDBJ databases">
        <title>Complete genome sequence of Terriglobus albidus strain ORNL.</title>
        <authorList>
            <person name="Podar M."/>
        </authorList>
    </citation>
    <scope>NUCLEOTIDE SEQUENCE [LARGE SCALE GENOMIC DNA]</scope>
    <source>
        <strain evidence="4 5">ORNL</strain>
    </source>
</reference>
<evidence type="ECO:0000313" key="4">
    <source>
        <dbReference type="EMBL" id="QEE29455.1"/>
    </source>
</evidence>
<name>A0A5B9EEA8_9BACT</name>
<protein>
    <submittedName>
        <fullName evidence="4">ATP-binding cassette domain-containing protein</fullName>
    </submittedName>
</protein>
<dbReference type="RefSeq" id="WP_147648647.1">
    <property type="nucleotide sequence ID" value="NZ_CP042806.1"/>
</dbReference>
<dbReference type="GO" id="GO:0016887">
    <property type="term" value="F:ATP hydrolysis activity"/>
    <property type="evidence" value="ECO:0007669"/>
    <property type="project" value="InterPro"/>
</dbReference>
<feature type="domain" description="ABC transporter" evidence="3">
    <location>
        <begin position="1"/>
        <end position="223"/>
    </location>
</feature>
<dbReference type="PROSITE" id="PS50893">
    <property type="entry name" value="ABC_TRANSPORTER_2"/>
    <property type="match status" value="1"/>
</dbReference>
<evidence type="ECO:0000259" key="3">
    <source>
        <dbReference type="PROSITE" id="PS50893"/>
    </source>
</evidence>
<dbReference type="Gene3D" id="3.40.50.300">
    <property type="entry name" value="P-loop containing nucleotide triphosphate hydrolases"/>
    <property type="match status" value="1"/>
</dbReference>
<keyword evidence="5" id="KW-1185">Reference proteome</keyword>
<dbReference type="InterPro" id="IPR017871">
    <property type="entry name" value="ABC_transporter-like_CS"/>
</dbReference>
<dbReference type="PANTHER" id="PTHR43514">
    <property type="entry name" value="ABC TRANSPORTER I FAMILY MEMBER 10"/>
    <property type="match status" value="1"/>
</dbReference>
<dbReference type="KEGG" id="talb:FTW19_16500"/>
<dbReference type="InterPro" id="IPR003439">
    <property type="entry name" value="ABC_transporter-like_ATP-bd"/>
</dbReference>
<dbReference type="EMBL" id="CP042806">
    <property type="protein sequence ID" value="QEE29455.1"/>
    <property type="molecule type" value="Genomic_DNA"/>
</dbReference>
<dbReference type="OrthoDB" id="9802264at2"/>
<dbReference type="InterPro" id="IPR027417">
    <property type="entry name" value="P-loop_NTPase"/>
</dbReference>
<dbReference type="InterPro" id="IPR003593">
    <property type="entry name" value="AAA+_ATPase"/>
</dbReference>
<accession>A0A5B9EEA8</accession>
<sequence>MSEPLLHEHITAKLDSITIDVTVALRSPWTVLFGPSGSGKSTILRSIAGLRGGPPAWKRHIPLASQKAALFPHMSVKANLEFGRELPTGDSKREQELHAERFQDLVRLFRIGDLLGRYPAQLSGGQAQRVSVARALMPRYSRLVLLDEPFTGLEQALRDELLLALKQWTREHRLPVLSVTHDVTEALLLEAEVIKLHEGRIVAQGPAQEVLAEERLQLLRSLDGSRTFTL</sequence>
<dbReference type="PANTHER" id="PTHR43514:SF4">
    <property type="entry name" value="ABC TRANSPORTER I FAMILY MEMBER 10"/>
    <property type="match status" value="1"/>
</dbReference>
<dbReference type="GO" id="GO:0005524">
    <property type="term" value="F:ATP binding"/>
    <property type="evidence" value="ECO:0007669"/>
    <property type="project" value="UniProtKB-KW"/>
</dbReference>
<dbReference type="PROSITE" id="PS00211">
    <property type="entry name" value="ABC_TRANSPORTER_1"/>
    <property type="match status" value="1"/>
</dbReference>
<dbReference type="AlphaFoldDB" id="A0A5B9EEA8"/>
<organism evidence="4 5">
    <name type="scientific">Terriglobus albidus</name>
    <dbReference type="NCBI Taxonomy" id="1592106"/>
    <lineage>
        <taxon>Bacteria</taxon>
        <taxon>Pseudomonadati</taxon>
        <taxon>Acidobacteriota</taxon>
        <taxon>Terriglobia</taxon>
        <taxon>Terriglobales</taxon>
        <taxon>Acidobacteriaceae</taxon>
        <taxon>Terriglobus</taxon>
    </lineage>
</organism>
<dbReference type="SMART" id="SM00382">
    <property type="entry name" value="AAA"/>
    <property type="match status" value="1"/>
</dbReference>
<dbReference type="Proteomes" id="UP000321820">
    <property type="component" value="Chromosome"/>
</dbReference>
<evidence type="ECO:0000256" key="1">
    <source>
        <dbReference type="ARBA" id="ARBA00022741"/>
    </source>
</evidence>
<gene>
    <name evidence="4" type="ORF">FTW19_16500</name>
</gene>
<keyword evidence="2 4" id="KW-0067">ATP-binding</keyword>
<evidence type="ECO:0000313" key="5">
    <source>
        <dbReference type="Proteomes" id="UP000321820"/>
    </source>
</evidence>
<evidence type="ECO:0000256" key="2">
    <source>
        <dbReference type="ARBA" id="ARBA00022840"/>
    </source>
</evidence>
<dbReference type="Pfam" id="PF00005">
    <property type="entry name" value="ABC_tran"/>
    <property type="match status" value="1"/>
</dbReference>
<dbReference type="InterPro" id="IPR050334">
    <property type="entry name" value="Molybdenum_import_ModC"/>
</dbReference>